<accession>A0A1I4HMJ8</accession>
<dbReference type="STRING" id="1123291.SAMN04490355_100477"/>
<reference evidence="9" key="1">
    <citation type="submission" date="2016-10" db="EMBL/GenBank/DDBJ databases">
        <authorList>
            <person name="Varghese N."/>
            <person name="Submissions S."/>
        </authorList>
    </citation>
    <scope>NUCLEOTIDE SEQUENCE [LARGE SCALE GENOMIC DNA]</scope>
    <source>
        <strain evidence="9">DSM 13327</strain>
    </source>
</reference>
<evidence type="ECO:0000259" key="7">
    <source>
        <dbReference type="Pfam" id="PF04024"/>
    </source>
</evidence>
<evidence type="ECO:0000256" key="6">
    <source>
        <dbReference type="SAM" id="Phobius"/>
    </source>
</evidence>
<keyword evidence="4 6" id="KW-1133">Transmembrane helix</keyword>
<evidence type="ECO:0000313" key="9">
    <source>
        <dbReference type="Proteomes" id="UP000199520"/>
    </source>
</evidence>
<evidence type="ECO:0000256" key="4">
    <source>
        <dbReference type="ARBA" id="ARBA00022989"/>
    </source>
</evidence>
<gene>
    <name evidence="8" type="ORF">SAMN04490355_100477</name>
</gene>
<feature type="transmembrane region" description="Helical" evidence="6">
    <location>
        <begin position="64"/>
        <end position="87"/>
    </location>
</feature>
<dbReference type="EMBL" id="FOTS01000004">
    <property type="protein sequence ID" value="SFL42963.1"/>
    <property type="molecule type" value="Genomic_DNA"/>
</dbReference>
<evidence type="ECO:0000256" key="1">
    <source>
        <dbReference type="ARBA" id="ARBA00004162"/>
    </source>
</evidence>
<comment type="subcellular location">
    <subcellularLocation>
        <location evidence="1">Cell membrane</location>
        <topology evidence="1">Single-pass membrane protein</topology>
    </subcellularLocation>
</comment>
<evidence type="ECO:0000313" key="8">
    <source>
        <dbReference type="EMBL" id="SFL42963.1"/>
    </source>
</evidence>
<sequence>MFGLIRIGAYLVSALTAWQFFQGDVDGIHSLHKQLALDPARGMLFGVCAGVSDYTGIDVSIIRFAWALLVLYRGAGILLYILAFLIMPSMG</sequence>
<dbReference type="InterPro" id="IPR007168">
    <property type="entry name" value="Phageshock_PspC_N"/>
</dbReference>
<name>A0A1I4HMJ8_9FIRM</name>
<keyword evidence="5 6" id="KW-0472">Membrane</keyword>
<dbReference type="Proteomes" id="UP000199520">
    <property type="component" value="Unassembled WGS sequence"/>
</dbReference>
<proteinExistence type="predicted"/>
<keyword evidence="2" id="KW-1003">Cell membrane</keyword>
<protein>
    <submittedName>
        <fullName evidence="8">Phage shock protein PspC (Stress-responsive transcriptional regulator)</fullName>
    </submittedName>
</protein>
<evidence type="ECO:0000256" key="5">
    <source>
        <dbReference type="ARBA" id="ARBA00023136"/>
    </source>
</evidence>
<dbReference type="OrthoDB" id="9815286at2"/>
<evidence type="ECO:0000256" key="2">
    <source>
        <dbReference type="ARBA" id="ARBA00022475"/>
    </source>
</evidence>
<evidence type="ECO:0000256" key="3">
    <source>
        <dbReference type="ARBA" id="ARBA00022692"/>
    </source>
</evidence>
<dbReference type="GO" id="GO:0005886">
    <property type="term" value="C:plasma membrane"/>
    <property type="evidence" value="ECO:0007669"/>
    <property type="project" value="UniProtKB-SubCell"/>
</dbReference>
<organism evidence="8 9">
    <name type="scientific">Pelosinus propionicus DSM 13327</name>
    <dbReference type="NCBI Taxonomy" id="1123291"/>
    <lineage>
        <taxon>Bacteria</taxon>
        <taxon>Bacillati</taxon>
        <taxon>Bacillota</taxon>
        <taxon>Negativicutes</taxon>
        <taxon>Selenomonadales</taxon>
        <taxon>Sporomusaceae</taxon>
        <taxon>Pelosinus</taxon>
    </lineage>
</organism>
<dbReference type="RefSeq" id="WP_090932837.1">
    <property type="nucleotide sequence ID" value="NZ_FOTS01000004.1"/>
</dbReference>
<dbReference type="Pfam" id="PF04024">
    <property type="entry name" value="PspC"/>
    <property type="match status" value="1"/>
</dbReference>
<dbReference type="PANTHER" id="PTHR33885:SF3">
    <property type="entry name" value="PHAGE SHOCK PROTEIN C"/>
    <property type="match status" value="1"/>
</dbReference>
<keyword evidence="9" id="KW-1185">Reference proteome</keyword>
<dbReference type="PANTHER" id="PTHR33885">
    <property type="entry name" value="PHAGE SHOCK PROTEIN C"/>
    <property type="match status" value="1"/>
</dbReference>
<dbReference type="AlphaFoldDB" id="A0A1I4HMJ8"/>
<feature type="domain" description="Phage shock protein PspC N-terminal" evidence="7">
    <location>
        <begin position="33"/>
        <end position="89"/>
    </location>
</feature>
<dbReference type="InterPro" id="IPR052027">
    <property type="entry name" value="PspC"/>
</dbReference>
<keyword evidence="3 6" id="KW-0812">Transmembrane</keyword>